<evidence type="ECO:0000256" key="1">
    <source>
        <dbReference type="SAM" id="SignalP"/>
    </source>
</evidence>
<reference evidence="2" key="1">
    <citation type="submission" date="2021-12" db="EMBL/GenBank/DDBJ databases">
        <authorList>
            <person name="King R."/>
        </authorList>
    </citation>
    <scope>NUCLEOTIDE SEQUENCE</scope>
</reference>
<dbReference type="Pfam" id="PF04113">
    <property type="entry name" value="Gpi16"/>
    <property type="match status" value="2"/>
</dbReference>
<sequence length="559" mass="63558">MFILFTILFQLIFSVNTFSNLYSDSFHEELLIKRLSSGHVYSYFQFTTLWNTTLDKSTFDHTHLWPRSLGEILGYHNVQELHVSLTQGLWRYQNWGYPVVEAPPGAELWVWFKPDTENVEKEWKLLAGALSGLLCASLNFIETSNSMTPELSFRPVGVADISNPVNSSFLRYATLPREIVCTENLTPLKKLLPCDSKKGLSTLLNAGYVHNTNYHSLGLHFRQTCSGKYCVNPVIELRQTVSLVYDLSIVEPINQDWSIRKLFGVGVGSGCPLASSSRIYVDISSNETGPVFHLTPNPDSVALSMRGGYQSTFAVYDISSAEKLFNINANYRKLSSVPLSYPPPLYVNRYIAGYGQERGRIVTKIHNKHRTPLKIIYLENIPWFMPIYYHTLKVTANNRNINPIQKRYHPGKERVRPYFLEVVLEIPARTSIEVHFEFDYIFLKWQEYPPDANHGFYVGSAVITCMLPVGRNYTGLPPEASLISDSWNASQQGYLVQLRTESLILTLPTPDFSMPYNVICLACTVVALAFGPLHNITTKRLQLVKLDEEPKGVFPFPKE</sequence>
<dbReference type="GO" id="GO:0016255">
    <property type="term" value="P:attachment of GPI anchor to protein"/>
    <property type="evidence" value="ECO:0007669"/>
    <property type="project" value="InterPro"/>
</dbReference>
<feature type="chain" id="PRO_5040279813" description="GPI transamidase component PIG-T" evidence="1">
    <location>
        <begin position="18"/>
        <end position="559"/>
    </location>
</feature>
<dbReference type="Proteomes" id="UP001152759">
    <property type="component" value="Chromosome 5"/>
</dbReference>
<proteinExistence type="predicted"/>
<dbReference type="GO" id="GO:0042765">
    <property type="term" value="C:GPI-anchor transamidase complex"/>
    <property type="evidence" value="ECO:0007669"/>
    <property type="project" value="InterPro"/>
</dbReference>
<name>A0A9P0AEZ3_BEMTA</name>
<gene>
    <name evidence="2" type="ORF">BEMITA_LOCUS8588</name>
</gene>
<keyword evidence="1" id="KW-0732">Signal</keyword>
<organism evidence="2 3">
    <name type="scientific">Bemisia tabaci</name>
    <name type="common">Sweetpotato whitefly</name>
    <name type="synonym">Aleurodes tabaci</name>
    <dbReference type="NCBI Taxonomy" id="7038"/>
    <lineage>
        <taxon>Eukaryota</taxon>
        <taxon>Metazoa</taxon>
        <taxon>Ecdysozoa</taxon>
        <taxon>Arthropoda</taxon>
        <taxon>Hexapoda</taxon>
        <taxon>Insecta</taxon>
        <taxon>Pterygota</taxon>
        <taxon>Neoptera</taxon>
        <taxon>Paraneoptera</taxon>
        <taxon>Hemiptera</taxon>
        <taxon>Sternorrhyncha</taxon>
        <taxon>Aleyrodoidea</taxon>
        <taxon>Aleyrodidae</taxon>
        <taxon>Aleyrodinae</taxon>
        <taxon>Bemisia</taxon>
    </lineage>
</organism>
<feature type="signal peptide" evidence="1">
    <location>
        <begin position="1"/>
        <end position="17"/>
    </location>
</feature>
<dbReference type="EMBL" id="OU963866">
    <property type="protein sequence ID" value="CAH0389799.1"/>
    <property type="molecule type" value="Genomic_DNA"/>
</dbReference>
<dbReference type="KEGG" id="btab:109034897"/>
<dbReference type="PANTHER" id="PTHR12959">
    <property type="entry name" value="GPI TRANSAMIDASE COMPONENT PIG-T-RELATED"/>
    <property type="match status" value="1"/>
</dbReference>
<dbReference type="InterPro" id="IPR007245">
    <property type="entry name" value="PIG-T"/>
</dbReference>
<dbReference type="AlphaFoldDB" id="A0A9P0AEZ3"/>
<dbReference type="PANTHER" id="PTHR12959:SF11">
    <property type="entry name" value="GPI TRANSAMIDASE COMPONENT PIG-T"/>
    <property type="match status" value="1"/>
</dbReference>
<keyword evidence="3" id="KW-1185">Reference proteome</keyword>
<evidence type="ECO:0000313" key="3">
    <source>
        <dbReference type="Proteomes" id="UP001152759"/>
    </source>
</evidence>
<accession>A0A9P0AEZ3</accession>
<protein>
    <recommendedName>
        <fullName evidence="4">GPI transamidase component PIG-T</fullName>
    </recommendedName>
</protein>
<evidence type="ECO:0008006" key="4">
    <source>
        <dbReference type="Google" id="ProtNLM"/>
    </source>
</evidence>
<evidence type="ECO:0000313" key="2">
    <source>
        <dbReference type="EMBL" id="CAH0389799.1"/>
    </source>
</evidence>